<keyword evidence="3 6" id="KW-0812">Transmembrane</keyword>
<feature type="transmembrane region" description="Helical" evidence="6">
    <location>
        <begin position="367"/>
        <end position="387"/>
    </location>
</feature>
<dbReference type="InterPro" id="IPR003838">
    <property type="entry name" value="ABC3_permease_C"/>
</dbReference>
<feature type="transmembrane region" description="Helical" evidence="6">
    <location>
        <begin position="344"/>
        <end position="361"/>
    </location>
</feature>
<dbReference type="RefSeq" id="WP_131512243.1">
    <property type="nucleotide sequence ID" value="NZ_SJKD01000001.1"/>
</dbReference>
<dbReference type="OrthoDB" id="3820399at2"/>
<feature type="transmembrane region" description="Helical" evidence="6">
    <location>
        <begin position="119"/>
        <end position="138"/>
    </location>
</feature>
<dbReference type="GO" id="GO:0005886">
    <property type="term" value="C:plasma membrane"/>
    <property type="evidence" value="ECO:0007669"/>
    <property type="project" value="UniProtKB-SubCell"/>
</dbReference>
<evidence type="ECO:0000313" key="9">
    <source>
        <dbReference type="Proteomes" id="UP000293342"/>
    </source>
</evidence>
<evidence type="ECO:0000256" key="1">
    <source>
        <dbReference type="ARBA" id="ARBA00004651"/>
    </source>
</evidence>
<feature type="transmembrane region" description="Helical" evidence="6">
    <location>
        <begin position="222"/>
        <end position="244"/>
    </location>
</feature>
<feature type="transmembrane region" description="Helical" evidence="6">
    <location>
        <begin position="399"/>
        <end position="422"/>
    </location>
</feature>
<feature type="transmembrane region" description="Helical" evidence="6">
    <location>
        <begin position="310"/>
        <end position="332"/>
    </location>
</feature>
<comment type="caution">
    <text evidence="8">The sequence shown here is derived from an EMBL/GenBank/DDBJ whole genome shotgun (WGS) entry which is preliminary data.</text>
</comment>
<keyword evidence="5 6" id="KW-0472">Membrane</keyword>
<evidence type="ECO:0000256" key="3">
    <source>
        <dbReference type="ARBA" id="ARBA00022692"/>
    </source>
</evidence>
<dbReference type="Pfam" id="PF02687">
    <property type="entry name" value="FtsX"/>
    <property type="match status" value="1"/>
</dbReference>
<feature type="domain" description="ABC3 transporter permease C-terminal" evidence="7">
    <location>
        <begin position="68"/>
        <end position="172"/>
    </location>
</feature>
<feature type="transmembrane region" description="Helical" evidence="6">
    <location>
        <begin position="272"/>
        <end position="290"/>
    </location>
</feature>
<name>A0A4R0K3S8_9ACTN</name>
<accession>A0A4R0K3S8</accession>
<feature type="transmembrane region" description="Helical" evidence="6">
    <location>
        <begin position="198"/>
        <end position="216"/>
    </location>
</feature>
<feature type="transmembrane region" description="Helical" evidence="6">
    <location>
        <begin position="158"/>
        <end position="177"/>
    </location>
</feature>
<dbReference type="EMBL" id="SJKD01000001">
    <property type="protein sequence ID" value="TCC53384.1"/>
    <property type="molecule type" value="Genomic_DNA"/>
</dbReference>
<dbReference type="Proteomes" id="UP000293342">
    <property type="component" value="Unassembled WGS sequence"/>
</dbReference>
<keyword evidence="4 6" id="KW-1133">Transmembrane helix</keyword>
<comment type="subcellular location">
    <subcellularLocation>
        <location evidence="1">Cell membrane</location>
        <topology evidence="1">Multi-pass membrane protein</topology>
    </subcellularLocation>
</comment>
<evidence type="ECO:0000256" key="2">
    <source>
        <dbReference type="ARBA" id="ARBA00022475"/>
    </source>
</evidence>
<feature type="transmembrane region" description="Helical" evidence="6">
    <location>
        <begin position="61"/>
        <end position="84"/>
    </location>
</feature>
<evidence type="ECO:0000256" key="6">
    <source>
        <dbReference type="SAM" id="Phobius"/>
    </source>
</evidence>
<sequence length="442" mass="44466">MTVTTLITLARPKSSTDRRRSTLLVAAVAVAGVFLLVGQRIVRVGSLDSATYSSYLTEDGLRPGVVTAAVLLAAAACALAFQALRLGTAARDRRLAALRLAGATPSQVRLIGAADAGTSGLLGGVLAGPLYFAVAAVVQSLPQVGRVLPSPAVGDLAAWPVLAVVLALVAAGAGGLLRRQLSTEPKSEPDRAAWQGRYLTIGAVGAALVALSLMPLSPILIFVQAAGVLLAASGFAPVAVAAYARRLERSGDPVRMLAGGRLLHTSRSIGRMLALLVVCGGVVGAVLAIGRDRQLSERELAASGDFIYTGLGFVALLSLFAAFAAGVAMLAGAADDLLDQRSQLAALNVFGMGASQVLRSVRIQLTGPAAVAVGAGVLIGGGLVCSLQNRVDPPADTSSVVVFVLIAAAVVGVLAGGVAALASGVLSGQVRDAVDPANLRTT</sequence>
<evidence type="ECO:0000256" key="4">
    <source>
        <dbReference type="ARBA" id="ARBA00022989"/>
    </source>
</evidence>
<feature type="transmembrane region" description="Helical" evidence="6">
    <location>
        <begin position="21"/>
        <end position="41"/>
    </location>
</feature>
<reference evidence="8 9" key="1">
    <citation type="submission" date="2019-02" db="EMBL/GenBank/DDBJ databases">
        <title>Kribbella capetownensis sp. nov. and Kribbella speibonae sp. nov., isolated from soil.</title>
        <authorList>
            <person name="Curtis S.M."/>
            <person name="Norton I."/>
            <person name="Everest G.J."/>
            <person name="Meyers P.R."/>
        </authorList>
    </citation>
    <scope>NUCLEOTIDE SEQUENCE [LARGE SCALE GENOMIC DNA]</scope>
    <source>
        <strain evidence="8 9">YM53</strain>
    </source>
</reference>
<evidence type="ECO:0000256" key="5">
    <source>
        <dbReference type="ARBA" id="ARBA00023136"/>
    </source>
</evidence>
<gene>
    <name evidence="8" type="ORF">E0H75_06670</name>
</gene>
<evidence type="ECO:0000259" key="7">
    <source>
        <dbReference type="Pfam" id="PF02687"/>
    </source>
</evidence>
<proteinExistence type="predicted"/>
<keyword evidence="2" id="KW-1003">Cell membrane</keyword>
<dbReference type="AlphaFoldDB" id="A0A4R0K3S8"/>
<evidence type="ECO:0000313" key="8">
    <source>
        <dbReference type="EMBL" id="TCC53384.1"/>
    </source>
</evidence>
<protein>
    <recommendedName>
        <fullName evidence="7">ABC3 transporter permease C-terminal domain-containing protein</fullName>
    </recommendedName>
</protein>
<keyword evidence="9" id="KW-1185">Reference proteome</keyword>
<organism evidence="8 9">
    <name type="scientific">Kribbella capetownensis</name>
    <dbReference type="NCBI Taxonomy" id="1572659"/>
    <lineage>
        <taxon>Bacteria</taxon>
        <taxon>Bacillati</taxon>
        <taxon>Actinomycetota</taxon>
        <taxon>Actinomycetes</taxon>
        <taxon>Propionibacteriales</taxon>
        <taxon>Kribbellaceae</taxon>
        <taxon>Kribbella</taxon>
    </lineage>
</organism>